<protein>
    <recommendedName>
        <fullName evidence="2">sn-glycerol-3-phosphate transport system permease protein UgpE</fullName>
    </recommendedName>
</protein>
<evidence type="ECO:0000256" key="7">
    <source>
        <dbReference type="ARBA" id="ARBA00023136"/>
    </source>
</evidence>
<evidence type="ECO:0000256" key="2">
    <source>
        <dbReference type="ARBA" id="ARBA00020515"/>
    </source>
</evidence>
<comment type="caution">
    <text evidence="10">The sequence shown here is derived from an EMBL/GenBank/DDBJ whole genome shotgun (WGS) entry which is preliminary data.</text>
</comment>
<comment type="similarity">
    <text evidence="8">Belongs to the binding-protein-dependent transport system permease family.</text>
</comment>
<evidence type="ECO:0000256" key="8">
    <source>
        <dbReference type="RuleBase" id="RU363032"/>
    </source>
</evidence>
<dbReference type="SUPFAM" id="SSF161098">
    <property type="entry name" value="MetI-like"/>
    <property type="match status" value="1"/>
</dbReference>
<dbReference type="InterPro" id="IPR035906">
    <property type="entry name" value="MetI-like_sf"/>
</dbReference>
<dbReference type="EMBL" id="JAINWA010000001">
    <property type="protein sequence ID" value="MCD1653732.1"/>
    <property type="molecule type" value="Genomic_DNA"/>
</dbReference>
<dbReference type="PANTHER" id="PTHR43744:SF8">
    <property type="entry name" value="SN-GLYCEROL-3-PHOSPHATE TRANSPORT SYSTEM PERMEASE PROTEIN UGPE"/>
    <property type="match status" value="1"/>
</dbReference>
<evidence type="ECO:0000256" key="5">
    <source>
        <dbReference type="ARBA" id="ARBA00022692"/>
    </source>
</evidence>
<evidence type="ECO:0000256" key="1">
    <source>
        <dbReference type="ARBA" id="ARBA00004651"/>
    </source>
</evidence>
<dbReference type="Gene3D" id="1.10.3720.10">
    <property type="entry name" value="MetI-like"/>
    <property type="match status" value="1"/>
</dbReference>
<accession>A0AAE3EFQ2</accession>
<evidence type="ECO:0000313" key="10">
    <source>
        <dbReference type="EMBL" id="MCD1653732.1"/>
    </source>
</evidence>
<keyword evidence="7 8" id="KW-0472">Membrane</keyword>
<evidence type="ECO:0000256" key="6">
    <source>
        <dbReference type="ARBA" id="ARBA00022989"/>
    </source>
</evidence>
<feature type="transmembrane region" description="Helical" evidence="8">
    <location>
        <begin position="12"/>
        <end position="36"/>
    </location>
</feature>
<keyword evidence="4" id="KW-1003">Cell membrane</keyword>
<dbReference type="RefSeq" id="WP_230753095.1">
    <property type="nucleotide sequence ID" value="NZ_JAINWA010000001.1"/>
</dbReference>
<keyword evidence="3 8" id="KW-0813">Transport</keyword>
<dbReference type="Proteomes" id="UP001198163">
    <property type="component" value="Unassembled WGS sequence"/>
</dbReference>
<keyword evidence="6 8" id="KW-1133">Transmembrane helix</keyword>
<feature type="domain" description="ABC transmembrane type-1" evidence="9">
    <location>
        <begin position="71"/>
        <end position="258"/>
    </location>
</feature>
<dbReference type="GO" id="GO:0055085">
    <property type="term" value="P:transmembrane transport"/>
    <property type="evidence" value="ECO:0007669"/>
    <property type="project" value="InterPro"/>
</dbReference>
<dbReference type="PROSITE" id="PS50928">
    <property type="entry name" value="ABC_TM1"/>
    <property type="match status" value="1"/>
</dbReference>
<dbReference type="PANTHER" id="PTHR43744">
    <property type="entry name" value="ABC TRANSPORTER PERMEASE PROTEIN MG189-RELATED-RELATED"/>
    <property type="match status" value="1"/>
</dbReference>
<comment type="subcellular location">
    <subcellularLocation>
        <location evidence="1 8">Cell membrane</location>
        <topology evidence="1 8">Multi-pass membrane protein</topology>
    </subcellularLocation>
</comment>
<dbReference type="Pfam" id="PF00528">
    <property type="entry name" value="BPD_transp_1"/>
    <property type="match status" value="1"/>
</dbReference>
<feature type="transmembrane region" description="Helical" evidence="8">
    <location>
        <begin position="106"/>
        <end position="131"/>
    </location>
</feature>
<reference evidence="10" key="1">
    <citation type="submission" date="2021-08" db="EMBL/GenBank/DDBJ databases">
        <title>Comparative analyses of Brucepasteria parasyntrophica and Teretinema zuelzerae.</title>
        <authorList>
            <person name="Song Y."/>
            <person name="Brune A."/>
        </authorList>
    </citation>
    <scope>NUCLEOTIDE SEQUENCE</scope>
    <source>
        <strain evidence="10">DSM 1903</strain>
    </source>
</reference>
<feature type="transmembrane region" description="Helical" evidence="8">
    <location>
        <begin position="237"/>
        <end position="258"/>
    </location>
</feature>
<feature type="transmembrane region" description="Helical" evidence="8">
    <location>
        <begin position="70"/>
        <end position="94"/>
    </location>
</feature>
<proteinExistence type="inferred from homology"/>
<organism evidence="10 11">
    <name type="scientific">Teretinema zuelzerae</name>
    <dbReference type="NCBI Taxonomy" id="156"/>
    <lineage>
        <taxon>Bacteria</taxon>
        <taxon>Pseudomonadati</taxon>
        <taxon>Spirochaetota</taxon>
        <taxon>Spirochaetia</taxon>
        <taxon>Spirochaetales</taxon>
        <taxon>Treponemataceae</taxon>
        <taxon>Teretinema</taxon>
    </lineage>
</organism>
<evidence type="ECO:0000259" key="9">
    <source>
        <dbReference type="PROSITE" id="PS50928"/>
    </source>
</evidence>
<keyword evidence="11" id="KW-1185">Reference proteome</keyword>
<dbReference type="GO" id="GO:0005886">
    <property type="term" value="C:plasma membrane"/>
    <property type="evidence" value="ECO:0007669"/>
    <property type="project" value="UniProtKB-SubCell"/>
</dbReference>
<dbReference type="AlphaFoldDB" id="A0AAE3EFQ2"/>
<dbReference type="CDD" id="cd06261">
    <property type="entry name" value="TM_PBP2"/>
    <property type="match status" value="1"/>
</dbReference>
<gene>
    <name evidence="10" type="ORF">K7J14_03340</name>
</gene>
<name>A0AAE3EFQ2_9SPIR</name>
<keyword evidence="5 8" id="KW-0812">Transmembrane</keyword>
<dbReference type="InterPro" id="IPR000515">
    <property type="entry name" value="MetI-like"/>
</dbReference>
<evidence type="ECO:0000313" key="11">
    <source>
        <dbReference type="Proteomes" id="UP001198163"/>
    </source>
</evidence>
<feature type="transmembrane region" description="Helical" evidence="8">
    <location>
        <begin position="182"/>
        <end position="207"/>
    </location>
</feature>
<evidence type="ECO:0000256" key="4">
    <source>
        <dbReference type="ARBA" id="ARBA00022475"/>
    </source>
</evidence>
<evidence type="ECO:0000256" key="3">
    <source>
        <dbReference type="ARBA" id="ARBA00022448"/>
    </source>
</evidence>
<feature type="transmembrane region" description="Helical" evidence="8">
    <location>
        <begin position="137"/>
        <end position="161"/>
    </location>
</feature>
<sequence>MATTHQIVTRRVFTGVMVLFALVFFYPVIFVILNAFKTDAQITVDPLGLPRGLFFGNFARAWTAMEFPRVFLNTLSITVLGLAGIILVSSMAAYKLARTDSRLSWGIYGYFVLALVIPFQIIMVPVAVLAADLHLMSIPGIIVMYWGLGCPTAIFMFHGFVKGVPRELEESAAIDGAGQFYIFFNIVFPLLKTIIATIAVIDALWLWNDFLLPLIVVKQGTIQLAQMMFNGQFLKEYGAMTASLTLSALPIVLFYLALQKYIIKGIAAGAVKG</sequence>